<dbReference type="InterPro" id="IPR005162">
    <property type="entry name" value="Retrotrans_gag_dom"/>
</dbReference>
<dbReference type="Pfam" id="PF24626">
    <property type="entry name" value="SH3_Tf2-1"/>
    <property type="match status" value="1"/>
</dbReference>
<dbReference type="PROSITE" id="PS50158">
    <property type="entry name" value="ZF_CCHC"/>
    <property type="match status" value="1"/>
</dbReference>
<dbReference type="InterPro" id="IPR021109">
    <property type="entry name" value="Peptidase_aspartic_dom_sf"/>
</dbReference>
<protein>
    <recommendedName>
        <fullName evidence="4">CCHC-type domain-containing protein</fullName>
    </recommendedName>
</protein>
<gene>
    <name evidence="5" type="ORF">QYE76_048767</name>
</gene>
<keyword evidence="1" id="KW-0863">Zinc-finger</keyword>
<evidence type="ECO:0000313" key="6">
    <source>
        <dbReference type="Proteomes" id="UP001231189"/>
    </source>
</evidence>
<keyword evidence="3" id="KW-0812">Transmembrane</keyword>
<dbReference type="Proteomes" id="UP001231189">
    <property type="component" value="Unassembled WGS sequence"/>
</dbReference>
<dbReference type="AlphaFoldDB" id="A0AAD8WHL8"/>
<dbReference type="PANTHER" id="PTHR35046:SF9">
    <property type="entry name" value="RNA-DIRECTED DNA POLYMERASE"/>
    <property type="match status" value="1"/>
</dbReference>
<dbReference type="SUPFAM" id="SSF57756">
    <property type="entry name" value="Retrovirus zinc finger-like domains"/>
    <property type="match status" value="1"/>
</dbReference>
<evidence type="ECO:0000259" key="4">
    <source>
        <dbReference type="PROSITE" id="PS50158"/>
    </source>
</evidence>
<name>A0AAD8WHL8_LOLMU</name>
<reference evidence="5" key="1">
    <citation type="submission" date="2023-07" db="EMBL/GenBank/DDBJ databases">
        <title>A chromosome-level genome assembly of Lolium multiflorum.</title>
        <authorList>
            <person name="Chen Y."/>
            <person name="Copetti D."/>
            <person name="Kolliker R."/>
            <person name="Studer B."/>
        </authorList>
    </citation>
    <scope>NUCLEOTIDE SEQUENCE</scope>
    <source>
        <strain evidence="5">02402/16</strain>
        <tissue evidence="5">Leaf</tissue>
    </source>
</reference>
<feature type="transmembrane region" description="Helical" evidence="3">
    <location>
        <begin position="900"/>
        <end position="925"/>
    </location>
</feature>
<dbReference type="EMBL" id="JAUUTY010000003">
    <property type="protein sequence ID" value="KAK1660608.1"/>
    <property type="molecule type" value="Genomic_DNA"/>
</dbReference>
<dbReference type="InterPro" id="IPR036875">
    <property type="entry name" value="Znf_CCHC_sf"/>
</dbReference>
<dbReference type="InterPro" id="IPR001878">
    <property type="entry name" value="Znf_CCHC"/>
</dbReference>
<dbReference type="SMART" id="SM00343">
    <property type="entry name" value="ZnF_C2HC"/>
    <property type="match status" value="1"/>
</dbReference>
<dbReference type="GO" id="GO:0008270">
    <property type="term" value="F:zinc ion binding"/>
    <property type="evidence" value="ECO:0007669"/>
    <property type="project" value="UniProtKB-KW"/>
</dbReference>
<keyword evidence="3" id="KW-0472">Membrane</keyword>
<evidence type="ECO:0000256" key="3">
    <source>
        <dbReference type="SAM" id="Phobius"/>
    </source>
</evidence>
<feature type="domain" description="CCHC-type" evidence="4">
    <location>
        <begin position="393"/>
        <end position="408"/>
    </location>
</feature>
<evidence type="ECO:0000256" key="2">
    <source>
        <dbReference type="SAM" id="MobiDB-lite"/>
    </source>
</evidence>
<evidence type="ECO:0000313" key="5">
    <source>
        <dbReference type="EMBL" id="KAK1660608.1"/>
    </source>
</evidence>
<feature type="region of interest" description="Disordered" evidence="2">
    <location>
        <begin position="727"/>
        <end position="765"/>
    </location>
</feature>
<organism evidence="5 6">
    <name type="scientific">Lolium multiflorum</name>
    <name type="common">Italian ryegrass</name>
    <name type="synonym">Lolium perenne subsp. multiflorum</name>
    <dbReference type="NCBI Taxonomy" id="4521"/>
    <lineage>
        <taxon>Eukaryota</taxon>
        <taxon>Viridiplantae</taxon>
        <taxon>Streptophyta</taxon>
        <taxon>Embryophyta</taxon>
        <taxon>Tracheophyta</taxon>
        <taxon>Spermatophyta</taxon>
        <taxon>Magnoliopsida</taxon>
        <taxon>Liliopsida</taxon>
        <taxon>Poales</taxon>
        <taxon>Poaceae</taxon>
        <taxon>BOP clade</taxon>
        <taxon>Pooideae</taxon>
        <taxon>Poodae</taxon>
        <taxon>Poeae</taxon>
        <taxon>Poeae Chloroplast Group 2 (Poeae type)</taxon>
        <taxon>Loliodinae</taxon>
        <taxon>Loliinae</taxon>
        <taxon>Lolium</taxon>
    </lineage>
</organism>
<dbReference type="Gene3D" id="2.40.70.10">
    <property type="entry name" value="Acid Proteases"/>
    <property type="match status" value="1"/>
</dbReference>
<feature type="region of interest" description="Disordered" evidence="2">
    <location>
        <begin position="350"/>
        <end position="386"/>
    </location>
</feature>
<feature type="compositionally biased region" description="Basic and acidic residues" evidence="2">
    <location>
        <begin position="824"/>
        <end position="836"/>
    </location>
</feature>
<dbReference type="Pfam" id="PF03732">
    <property type="entry name" value="Retrotrans_gag"/>
    <property type="match status" value="1"/>
</dbReference>
<comment type="caution">
    <text evidence="5">The sequence shown here is derived from an EMBL/GenBank/DDBJ whole genome shotgun (WGS) entry which is preliminary data.</text>
</comment>
<dbReference type="PANTHER" id="PTHR35046">
    <property type="entry name" value="ZINC KNUCKLE (CCHC-TYPE) FAMILY PROTEIN"/>
    <property type="match status" value="1"/>
</dbReference>
<keyword evidence="1" id="KW-0479">Metal-binding</keyword>
<keyword evidence="6" id="KW-1185">Reference proteome</keyword>
<evidence type="ECO:0000256" key="1">
    <source>
        <dbReference type="PROSITE-ProRule" id="PRU00047"/>
    </source>
</evidence>
<proteinExistence type="predicted"/>
<feature type="region of interest" description="Disordered" evidence="2">
    <location>
        <begin position="805"/>
        <end position="860"/>
    </location>
</feature>
<sequence>METIIDLVARMLVKKTLAPTQGEENSIAMLVLMNVLHKNKFFTKIVIKRLAMPTMGMTTNPTTTSSTTWNRHLIVKHMLMLKIKVIKIHRGVTSVITLAMTNEDQENRNMIKMRGSFLDIVNTLVKNLNNIINVNQVKLVFNSTANPMLWNLEDEENMFGKLKFNMPKFKGEDDAEAYLSWALKVDKIFRIHNYSGAKKVAMASLEFEDYANTWWEQVLTLREEKGEPPIDTWEEMKEEMQARFVPTHYMTDLFNKLQKLKQGTKTVEEFFKEMELTMMRANIQESENQTIARFFNGLNYPIKRIVEFQQYSNMVELVHQASKAERQVNEDIKYSKTKSYFTSKLATSTPTTSVKPAVSSTPSKQPTIQSRMKQTVSSTASSKASMGPSNVTCFKCGAQGHKSFECKNTKVMITMENGDIETLSEGEYEALVQAAVANEEDYDEESGEDPLLCVHGPSPWLVVTRVLTTQPQAMEDQRCNIFQTRAVLVASQSRSSSTGSCHNLASTELCEKLNLTLRKHPHPYHVQWLSDKGNVKIQHTVTVNFKIGSYEDTIECDVVPMTVCHMLLGRPWQFDKKAIHDGFSNAYTFTVKDKKSSKTSSPTSYLMDFHRFGASSTASTSYPRSLPNRAAYHTNLEDTKEIQRQIQDLLAKGYSLNAKKKERVFEEGDLVWIHLRKERFPHERNSKLKPRGDGPFKVLKRINNNAYVIDIPTSKYSVSNTFNISDLSPYHGDEEEQESRTTLSQGGGASSPRPTSPPSGPMTRARVKALHDKVHQDPGEEDTPWSREGEEQLDVKMDAELDPTSCEAHQGNEGASRPRTRRNRPPDRATRSRPDPRPVPTGRDPGAPGTLVGHHPAQDTVWTGRTGPYTAESLATFSSFAHQTPLSSFTTFSTLHPSRLIIFMLVLVLLLIAILPLTTVFLMSLSRPLIWMLLLIPNGS</sequence>
<accession>A0AAD8WHL8</accession>
<dbReference type="InterPro" id="IPR056924">
    <property type="entry name" value="SH3_Tf2-1"/>
</dbReference>
<keyword evidence="1" id="KW-0862">Zinc</keyword>
<dbReference type="GO" id="GO:0003676">
    <property type="term" value="F:nucleic acid binding"/>
    <property type="evidence" value="ECO:0007669"/>
    <property type="project" value="InterPro"/>
</dbReference>
<dbReference type="CDD" id="cd00303">
    <property type="entry name" value="retropepsin_like"/>
    <property type="match status" value="1"/>
</dbReference>
<keyword evidence="3" id="KW-1133">Transmembrane helix</keyword>